<feature type="domain" description="Actinobacteria/chloroflexi VLRF1 release factor" evidence="1">
    <location>
        <begin position="67"/>
        <end position="199"/>
    </location>
</feature>
<dbReference type="NCBIfam" id="NF041024">
    <property type="entry name" value="acVLRF1_NCBI"/>
    <property type="match status" value="1"/>
</dbReference>
<organism evidence="2 3">
    <name type="scientific">Ornithinimicrobium cryptoxanthini</name>
    <dbReference type="NCBI Taxonomy" id="2934161"/>
    <lineage>
        <taxon>Bacteria</taxon>
        <taxon>Bacillati</taxon>
        <taxon>Actinomycetota</taxon>
        <taxon>Actinomycetes</taxon>
        <taxon>Micrococcales</taxon>
        <taxon>Ornithinimicrobiaceae</taxon>
        <taxon>Ornithinimicrobium</taxon>
    </lineage>
</organism>
<dbReference type="EMBL" id="CP099490">
    <property type="protein sequence ID" value="USQ74905.1"/>
    <property type="molecule type" value="Genomic_DNA"/>
</dbReference>
<name>A0ABY4YDQ1_9MICO</name>
<sequence length="206" mass="22362">MVEIDPARLERWIDGFSQRHGVPERSLRDDPGAVPLVLSAPDGAVAEVLAWAPGADDPFGSVELPERLGLVLVRRGGYAVGLAEGEQLTDHHCGTRYVQSRTAAGGWSQQRFARRRGNQADALVGRVVEQAAGRLLGPKGALVDGLVVGGDKALVRQVLQESVLTPLTVLARREFYDLPDPRLKVLQETLRRGRATRIRIVEPASP</sequence>
<reference evidence="2" key="1">
    <citation type="submission" date="2022-06" db="EMBL/GenBank/DDBJ databases">
        <title>Ornithinimicrobium JY.X270.</title>
        <authorList>
            <person name="Huang Y."/>
        </authorList>
    </citation>
    <scope>NUCLEOTIDE SEQUENCE</scope>
    <source>
        <strain evidence="2">JY.X270</strain>
    </source>
</reference>
<dbReference type="Gene3D" id="3.30.420.60">
    <property type="entry name" value="eRF1 domain 2"/>
    <property type="match status" value="1"/>
</dbReference>
<evidence type="ECO:0000313" key="3">
    <source>
        <dbReference type="Proteomes" id="UP001056535"/>
    </source>
</evidence>
<gene>
    <name evidence="2" type="ORF">NF557_09540</name>
</gene>
<dbReference type="SUPFAM" id="SSF53137">
    <property type="entry name" value="Translational machinery components"/>
    <property type="match status" value="1"/>
</dbReference>
<dbReference type="InterPro" id="IPR042226">
    <property type="entry name" value="eFR1_2_sf"/>
</dbReference>
<dbReference type="Proteomes" id="UP001056535">
    <property type="component" value="Chromosome"/>
</dbReference>
<dbReference type="Pfam" id="PF18859">
    <property type="entry name" value="acVLRF1"/>
    <property type="match status" value="1"/>
</dbReference>
<accession>A0ABY4YDQ1</accession>
<proteinExistence type="predicted"/>
<evidence type="ECO:0000259" key="1">
    <source>
        <dbReference type="Pfam" id="PF18859"/>
    </source>
</evidence>
<keyword evidence="3" id="KW-1185">Reference proteome</keyword>
<protein>
    <recommendedName>
        <fullName evidence="1">Actinobacteria/chloroflexi VLRF1 release factor domain-containing protein</fullName>
    </recommendedName>
</protein>
<evidence type="ECO:0000313" key="2">
    <source>
        <dbReference type="EMBL" id="USQ74905.1"/>
    </source>
</evidence>
<dbReference type="InterPro" id="IPR040783">
    <property type="entry name" value="VLRF1"/>
</dbReference>
<dbReference type="RefSeq" id="WP_252618986.1">
    <property type="nucleotide sequence ID" value="NZ_CP099490.1"/>
</dbReference>